<reference evidence="2" key="1">
    <citation type="submission" date="2019-11" db="EMBL/GenBank/DDBJ databases">
        <authorList>
            <person name="Feng L."/>
        </authorList>
    </citation>
    <scope>NUCLEOTIDE SEQUENCE</scope>
    <source>
        <strain evidence="2">VdisparLFYP95</strain>
    </source>
</reference>
<dbReference type="Pfam" id="PF12804">
    <property type="entry name" value="NTP_transf_3"/>
    <property type="match status" value="1"/>
</dbReference>
<dbReference type="SUPFAM" id="SSF53448">
    <property type="entry name" value="Nucleotide-diphospho-sugar transferases"/>
    <property type="match status" value="1"/>
</dbReference>
<dbReference type="AlphaFoldDB" id="A0A6N3CXA4"/>
<protein>
    <submittedName>
        <fullName evidence="2">Purine catabolism protein PucB</fullName>
    </submittedName>
</protein>
<feature type="domain" description="MobA-like NTP transferase" evidence="1">
    <location>
        <begin position="29"/>
        <end position="204"/>
    </location>
</feature>
<evidence type="ECO:0000259" key="1">
    <source>
        <dbReference type="Pfam" id="PF12804"/>
    </source>
</evidence>
<dbReference type="PANTHER" id="PTHR43777">
    <property type="entry name" value="MOLYBDENUM COFACTOR CYTIDYLYLTRANSFERASE"/>
    <property type="match status" value="1"/>
</dbReference>
<dbReference type="CDD" id="cd04182">
    <property type="entry name" value="GT_2_like_f"/>
    <property type="match status" value="1"/>
</dbReference>
<dbReference type="GO" id="GO:0016779">
    <property type="term" value="F:nucleotidyltransferase activity"/>
    <property type="evidence" value="ECO:0007669"/>
    <property type="project" value="UniProtKB-ARBA"/>
</dbReference>
<evidence type="ECO:0000313" key="2">
    <source>
        <dbReference type="EMBL" id="VYU20264.1"/>
    </source>
</evidence>
<dbReference type="InterPro" id="IPR029044">
    <property type="entry name" value="Nucleotide-diphossugar_trans"/>
</dbReference>
<proteinExistence type="predicted"/>
<name>A0A6N3CXA4_9FIRM</name>
<organism evidence="2">
    <name type="scientific">Veillonella dispar</name>
    <dbReference type="NCBI Taxonomy" id="39778"/>
    <lineage>
        <taxon>Bacteria</taxon>
        <taxon>Bacillati</taxon>
        <taxon>Bacillota</taxon>
        <taxon>Negativicutes</taxon>
        <taxon>Veillonellales</taxon>
        <taxon>Veillonellaceae</taxon>
        <taxon>Veillonella</taxon>
    </lineage>
</organism>
<dbReference type="EMBL" id="CACRUF010000043">
    <property type="protein sequence ID" value="VYU20264.1"/>
    <property type="molecule type" value="Genomic_DNA"/>
</dbReference>
<gene>
    <name evidence="2" type="primary">pucB</name>
    <name evidence="2" type="ORF">VDLFYP95_01769</name>
</gene>
<dbReference type="RefSeq" id="WP_156719850.1">
    <property type="nucleotide sequence ID" value="NZ_CACRUF010000043.1"/>
</dbReference>
<dbReference type="InterPro" id="IPR025877">
    <property type="entry name" value="MobA-like_NTP_Trfase"/>
</dbReference>
<dbReference type="PANTHER" id="PTHR43777:SF1">
    <property type="entry name" value="MOLYBDENUM COFACTOR CYTIDYLYLTRANSFERASE"/>
    <property type="match status" value="1"/>
</dbReference>
<accession>A0A6N3CXA4</accession>
<sequence>MTYVKAKSNTAFSPMRDPIDRRPLHIGIVLLVGGQSKRMGCNKQLLPWRGKTVLDAVCGALHCGWNDSVELTESCKPPFVAVTGDDHERLEPIVTSYGFEVVQNEHPNRGQGLSIAIGVRHLVENSPIPLDGILCSVGDQPLLTGNVVHQVISAFSDNFHSKTIVVPHYGANYQSGNPVLFGSHWFESLQHIQGDQGGKTIIRGSGKDHVIKLWIRDDVGYDIDTPDDFERLKQRESEAL</sequence>
<dbReference type="Gene3D" id="3.90.550.10">
    <property type="entry name" value="Spore Coat Polysaccharide Biosynthesis Protein SpsA, Chain A"/>
    <property type="match status" value="1"/>
</dbReference>